<dbReference type="PANTHER" id="PTHR47478">
    <property type="match status" value="1"/>
</dbReference>
<dbReference type="PANTHER" id="PTHR47478:SF1">
    <property type="entry name" value="PYRIMIDINE 5'-NUCLEOTIDASE YJJG"/>
    <property type="match status" value="1"/>
</dbReference>
<dbReference type="Gene3D" id="1.10.150.240">
    <property type="entry name" value="Putative phosphatase, domain 2"/>
    <property type="match status" value="1"/>
</dbReference>
<name>A0A224VKE5_9LACO</name>
<dbReference type="EMBL" id="PUFL01000050">
    <property type="protein sequence ID" value="TDG91810.1"/>
    <property type="molecule type" value="Genomic_DNA"/>
</dbReference>
<dbReference type="SUPFAM" id="SSF56784">
    <property type="entry name" value="HAD-like"/>
    <property type="match status" value="1"/>
</dbReference>
<dbReference type="InterPro" id="IPR023214">
    <property type="entry name" value="HAD_sf"/>
</dbReference>
<dbReference type="InterPro" id="IPR023198">
    <property type="entry name" value="PGP-like_dom2"/>
</dbReference>
<accession>A0A224VKE5</accession>
<reference evidence="1 3" key="1">
    <citation type="journal article" date="2017" name="Biosci Microbiota Food Health">
        <title>Genomic characterization reconfirms the taxonomic status of Lactobacillus parakefiri.</title>
        <authorList>
            <person name="Tanizawa Y."/>
            <person name="Kobayashi H."/>
            <person name="Kaminuma E."/>
            <person name="Sakamoto M."/>
            <person name="Ohkuma M."/>
            <person name="Nakamura Y."/>
            <person name="Arita M."/>
            <person name="Tohno M."/>
        </authorList>
    </citation>
    <scope>NUCLEOTIDE SEQUENCE [LARGE SCALE GENOMIC DNA]</scope>
    <source>
        <strain evidence="1 3">JCM 8573</strain>
    </source>
</reference>
<dbReference type="Proteomes" id="UP000214739">
    <property type="component" value="Unassembled WGS sequence"/>
</dbReference>
<dbReference type="Pfam" id="PF13419">
    <property type="entry name" value="HAD_2"/>
    <property type="match status" value="1"/>
</dbReference>
<reference evidence="2" key="3">
    <citation type="submission" date="2019-02" db="EMBL/GenBank/DDBJ databases">
        <authorList>
            <person name="Buron G."/>
            <person name="Chaylann A."/>
            <person name="Dolejs I."/>
            <person name="Forster J."/>
            <person name="Miks M.H."/>
        </authorList>
    </citation>
    <scope>NUCLEOTIDE SEQUENCE</scope>
    <source>
        <strain evidence="2">DSM 10551</strain>
    </source>
</reference>
<dbReference type="EMBL" id="BDGB01000097">
    <property type="protein sequence ID" value="GAW72794.1"/>
    <property type="molecule type" value="Genomic_DNA"/>
</dbReference>
<evidence type="ECO:0000313" key="3">
    <source>
        <dbReference type="Proteomes" id="UP000214739"/>
    </source>
</evidence>
<reference evidence="2 4" key="2">
    <citation type="journal article" date="2019" name="Appl. Microbiol. Biotechnol.">
        <title>Uncovering carbohydrate metabolism through a genotype-phenotype association study of 56 lactic acid bacteria genomes.</title>
        <authorList>
            <person name="Buron-Moles G."/>
            <person name="Chailyan A."/>
            <person name="Dolejs I."/>
            <person name="Forster J."/>
            <person name="Miks M.H."/>
        </authorList>
    </citation>
    <scope>NUCLEOTIDE SEQUENCE [LARGE SCALE GENOMIC DNA]</scope>
    <source>
        <strain evidence="2 4">DSM 10551</strain>
    </source>
</reference>
<dbReference type="Gene3D" id="3.40.50.1000">
    <property type="entry name" value="HAD superfamily/HAD-like"/>
    <property type="match status" value="1"/>
</dbReference>
<dbReference type="NCBIfam" id="TIGR02254">
    <property type="entry name" value="YjjG_YfnB"/>
    <property type="match status" value="1"/>
</dbReference>
<organism evidence="1 3">
    <name type="scientific">Lentilactobacillus parakefiri</name>
    <dbReference type="NCBI Taxonomy" id="152332"/>
    <lineage>
        <taxon>Bacteria</taxon>
        <taxon>Bacillati</taxon>
        <taxon>Bacillota</taxon>
        <taxon>Bacilli</taxon>
        <taxon>Lactobacillales</taxon>
        <taxon>Lactobacillaceae</taxon>
        <taxon>Lentilactobacillus</taxon>
    </lineage>
</organism>
<gene>
    <name evidence="2" type="ORF">C5L28_001215</name>
    <name evidence="1" type="ORF">LPKJCM_01924</name>
</gene>
<evidence type="ECO:0000313" key="4">
    <source>
        <dbReference type="Proteomes" id="UP000294668"/>
    </source>
</evidence>
<protein>
    <submittedName>
        <fullName evidence="1">HAD family hydrolase</fullName>
    </submittedName>
</protein>
<dbReference type="AlphaFoldDB" id="A0A224VKE5"/>
<proteinExistence type="predicted"/>
<dbReference type="InterPro" id="IPR036412">
    <property type="entry name" value="HAD-like_sf"/>
</dbReference>
<dbReference type="InterPro" id="IPR041492">
    <property type="entry name" value="HAD_2"/>
</dbReference>
<evidence type="ECO:0000313" key="1">
    <source>
        <dbReference type="EMBL" id="GAW72794.1"/>
    </source>
</evidence>
<dbReference type="GO" id="GO:0008253">
    <property type="term" value="F:5'-nucleotidase activity"/>
    <property type="evidence" value="ECO:0007669"/>
    <property type="project" value="InterPro"/>
</dbReference>
<keyword evidence="4" id="KW-1185">Reference proteome</keyword>
<dbReference type="InterPro" id="IPR006439">
    <property type="entry name" value="HAD-SF_hydro_IA"/>
</dbReference>
<dbReference type="InterPro" id="IPR011951">
    <property type="entry name" value="HAD-SF_hydro_IA_YjjG/PynA"/>
</dbReference>
<evidence type="ECO:0000313" key="2">
    <source>
        <dbReference type="EMBL" id="TDG91810.1"/>
    </source>
</evidence>
<dbReference type="NCBIfam" id="TIGR01549">
    <property type="entry name" value="HAD-SF-IA-v1"/>
    <property type="match status" value="1"/>
</dbReference>
<dbReference type="InterPro" id="IPR052550">
    <property type="entry name" value="Pyrimidine_5'-ntase_YjjG"/>
</dbReference>
<sequence length="161" mass="18078">MNTRFQRFFANYGQTIDGKAYEQQYRSFLAEGHSPMPQAKQLLADLSSTHDLYVVTNGIAKTQHRRLNESGLAPYFTTIFASETVGVQKPNRGFFDYVAHQINGFSKNQSLVIGDSLTSDIKGASSYGINSVWFNPAHKANTVKIKPTYEIDQLLHLETIV</sequence>
<comment type="caution">
    <text evidence="1">The sequence shown here is derived from an EMBL/GenBank/DDBJ whole genome shotgun (WGS) entry which is preliminary data.</text>
</comment>
<keyword evidence="1" id="KW-0378">Hydrolase</keyword>
<dbReference type="Proteomes" id="UP000294668">
    <property type="component" value="Unassembled WGS sequence"/>
</dbReference>